<protein>
    <submittedName>
        <fullName evidence="1">Uncharacterized protein</fullName>
    </submittedName>
</protein>
<gene>
    <name evidence="1" type="ORF">MPEAHAMD_6753</name>
</gene>
<keyword evidence="2" id="KW-1185">Reference proteome</keyword>
<accession>A0AA37HK16</accession>
<reference evidence="1" key="1">
    <citation type="journal article" date="2016" name="Front. Microbiol.">
        <title>Genome Sequence of the Piezophilic, Mesophilic Sulfate-Reducing Bacterium Desulfovibrio indicus J2T.</title>
        <authorList>
            <person name="Cao J."/>
            <person name="Maignien L."/>
            <person name="Shao Z."/>
            <person name="Alain K."/>
            <person name="Jebbar M."/>
        </authorList>
    </citation>
    <scope>NUCLEOTIDE SEQUENCE</scope>
    <source>
        <strain evidence="1">JCM 32048</strain>
    </source>
</reference>
<dbReference type="AlphaFoldDB" id="A0AA37HK16"/>
<reference evidence="1" key="2">
    <citation type="submission" date="2021-08" db="EMBL/GenBank/DDBJ databases">
        <authorList>
            <person name="Tani A."/>
            <person name="Ola A."/>
            <person name="Ogura Y."/>
            <person name="Katsura K."/>
            <person name="Hayashi T."/>
        </authorList>
    </citation>
    <scope>NUCLEOTIDE SEQUENCE</scope>
    <source>
        <strain evidence="1">JCM 32048</strain>
    </source>
</reference>
<dbReference type="RefSeq" id="WP_238193558.1">
    <property type="nucleotide sequence ID" value="NZ_BPQJ01000069.1"/>
</dbReference>
<organism evidence="1 2">
    <name type="scientific">Methylobacterium frigidaeris</name>
    <dbReference type="NCBI Taxonomy" id="2038277"/>
    <lineage>
        <taxon>Bacteria</taxon>
        <taxon>Pseudomonadati</taxon>
        <taxon>Pseudomonadota</taxon>
        <taxon>Alphaproteobacteria</taxon>
        <taxon>Hyphomicrobiales</taxon>
        <taxon>Methylobacteriaceae</taxon>
        <taxon>Methylobacterium</taxon>
    </lineage>
</organism>
<comment type="caution">
    <text evidence="1">The sequence shown here is derived from an EMBL/GenBank/DDBJ whole genome shotgun (WGS) entry which is preliminary data.</text>
</comment>
<dbReference type="EMBL" id="BPQJ01000069">
    <property type="protein sequence ID" value="GJD66555.1"/>
    <property type="molecule type" value="Genomic_DNA"/>
</dbReference>
<evidence type="ECO:0000313" key="2">
    <source>
        <dbReference type="Proteomes" id="UP001055286"/>
    </source>
</evidence>
<dbReference type="Proteomes" id="UP001055286">
    <property type="component" value="Unassembled WGS sequence"/>
</dbReference>
<evidence type="ECO:0000313" key="1">
    <source>
        <dbReference type="EMBL" id="GJD66555.1"/>
    </source>
</evidence>
<sequence>MLKFRLRIFHRRTTIGGMDTHREWLTVRTTTEAVAQVEARINQVLAGQAGIGMLSDERDILIWTVRHDLPKPPDLG</sequence>
<name>A0AA37HK16_9HYPH</name>
<proteinExistence type="predicted"/>